<comment type="caution">
    <text evidence="1">The sequence shown here is derived from an EMBL/GenBank/DDBJ whole genome shotgun (WGS) entry which is preliminary data.</text>
</comment>
<gene>
    <name evidence="1" type="ORF">M23134_02038</name>
</gene>
<dbReference type="eggNOG" id="COG3562">
    <property type="taxonomic scope" value="Bacteria"/>
</dbReference>
<dbReference type="Proteomes" id="UP000004095">
    <property type="component" value="Unassembled WGS sequence"/>
</dbReference>
<dbReference type="InterPro" id="IPR007833">
    <property type="entry name" value="Capsule_polysaccharide_synth"/>
</dbReference>
<dbReference type="EMBL" id="AAWS01000001">
    <property type="protein sequence ID" value="EAY32009.1"/>
    <property type="molecule type" value="Genomic_DNA"/>
</dbReference>
<dbReference type="InterPro" id="IPR043148">
    <property type="entry name" value="TagF_C"/>
</dbReference>
<dbReference type="Pfam" id="PF05159">
    <property type="entry name" value="Capsule_synth"/>
    <property type="match status" value="1"/>
</dbReference>
<dbReference type="Gene3D" id="3.40.50.12580">
    <property type="match status" value="1"/>
</dbReference>
<dbReference type="AlphaFoldDB" id="A1ZCK7"/>
<proteinExistence type="predicted"/>
<keyword evidence="2" id="KW-1185">Reference proteome</keyword>
<accession>A1ZCK7</accession>
<evidence type="ECO:0000313" key="2">
    <source>
        <dbReference type="Proteomes" id="UP000004095"/>
    </source>
</evidence>
<evidence type="ECO:0008006" key="3">
    <source>
        <dbReference type="Google" id="ProtNLM"/>
    </source>
</evidence>
<evidence type="ECO:0000313" key="1">
    <source>
        <dbReference type="EMBL" id="EAY32009.1"/>
    </source>
</evidence>
<dbReference type="GO" id="GO:0015774">
    <property type="term" value="P:polysaccharide transport"/>
    <property type="evidence" value="ECO:0007669"/>
    <property type="project" value="InterPro"/>
</dbReference>
<dbReference type="SUPFAM" id="SSF53756">
    <property type="entry name" value="UDP-Glycosyltransferase/glycogen phosphorylase"/>
    <property type="match status" value="1"/>
</dbReference>
<sequence length="450" mass="52439">MPRLTSSVYNSFHVTVNLKEKQEVEELGGIVVGCFEEEFDQLDMATIPHNFLQSSFQADRFMGWLTLEERQEILGKSISFWNRILSERIYFAGVHETIAIEQEEVFSLMLKAYNVLDLNFLVSVVPKQFIWKPDPYSSSYPEVVLEQTPITEANLSLAKEIISKTKQKGHKPSFISNPPKRLKKSNTRHFFSQIKYEIKKRLKLVKSFSREEKKRDSVFYYNQLGTHFYYYDFVKKHYPKSGDYDDLDNLKAYKKIFFPFHFEPEATLLYFNPDVAEQLNTIQQIAKQLPLDTVLLVKEHPYQPGYLLQEEYQTLRKKNSNIAFLPAELDSHSILKQTKAVITICGSVGWEALINNIPVIVLGNVFYDRHPDIHKVANFKEVKEVLDSNILNMPDDKNTIEYLAKFIAHNSRGNPSNEKIFNDPENIKNLTNSIKQKIQYFSSKQVHLNN</sequence>
<protein>
    <recommendedName>
        <fullName evidence="3">Capsule polysaccharide biosynthesis protein</fullName>
    </recommendedName>
</protein>
<reference evidence="1" key="1">
    <citation type="submission" date="2007-01" db="EMBL/GenBank/DDBJ databases">
        <authorList>
            <person name="Haygood M."/>
            <person name="Podell S."/>
            <person name="Anderson C."/>
            <person name="Hopkinson B."/>
            <person name="Roe K."/>
            <person name="Barbeau K."/>
            <person name="Gaasterland T."/>
            <person name="Ferriera S."/>
            <person name="Johnson J."/>
            <person name="Kravitz S."/>
            <person name="Beeson K."/>
            <person name="Sutton G."/>
            <person name="Rogers Y.-H."/>
            <person name="Friedman R."/>
            <person name="Frazier M."/>
            <person name="Venter J.C."/>
        </authorList>
    </citation>
    <scope>NUCLEOTIDE SEQUENCE [LARGE SCALE GENOMIC DNA]</scope>
    <source>
        <strain evidence="1">ATCC 23134</strain>
    </source>
</reference>
<dbReference type="GO" id="GO:0000271">
    <property type="term" value="P:polysaccharide biosynthetic process"/>
    <property type="evidence" value="ECO:0007669"/>
    <property type="project" value="InterPro"/>
</dbReference>
<name>A1ZCK7_MICM2</name>
<organism evidence="1 2">
    <name type="scientific">Microscilla marina ATCC 23134</name>
    <dbReference type="NCBI Taxonomy" id="313606"/>
    <lineage>
        <taxon>Bacteria</taxon>
        <taxon>Pseudomonadati</taxon>
        <taxon>Bacteroidota</taxon>
        <taxon>Cytophagia</taxon>
        <taxon>Cytophagales</taxon>
        <taxon>Microscillaceae</taxon>
        <taxon>Microscilla</taxon>
    </lineage>
</organism>